<dbReference type="OrthoDB" id="25954at2"/>
<evidence type="ECO:0000256" key="6">
    <source>
        <dbReference type="SAM" id="MobiDB-lite"/>
    </source>
</evidence>
<dbReference type="STRING" id="715226.ABI_11800"/>
<dbReference type="GO" id="GO:0046872">
    <property type="term" value="F:metal ion binding"/>
    <property type="evidence" value="ECO:0007669"/>
    <property type="project" value="UniProtKB-KW"/>
</dbReference>
<reference evidence="8" key="1">
    <citation type="submission" date="2011-03" db="EMBL/GenBank/DDBJ databases">
        <title>Draft genome sequence of Brevundimonas diminuta.</title>
        <authorList>
            <person name="Brown P.J.B."/>
            <person name="Buechlein A."/>
            <person name="Hemmerich C."/>
            <person name="Brun Y.V."/>
        </authorList>
    </citation>
    <scope>NUCLEOTIDE SEQUENCE [LARGE SCALE GENOMIC DNA]</scope>
    <source>
        <strain evidence="8">C19</strain>
    </source>
</reference>
<evidence type="ECO:0000256" key="3">
    <source>
        <dbReference type="ARBA" id="ARBA00022723"/>
    </source>
</evidence>
<protein>
    <submittedName>
        <fullName evidence="7">Bacterial-like globin family protein</fullName>
    </submittedName>
</protein>
<feature type="compositionally biased region" description="Low complexity" evidence="6">
    <location>
        <begin position="133"/>
        <end position="148"/>
    </location>
</feature>
<dbReference type="InterPro" id="IPR012292">
    <property type="entry name" value="Globin/Proto"/>
</dbReference>
<evidence type="ECO:0000313" key="7">
    <source>
        <dbReference type="EMBL" id="EGF92743.1"/>
    </source>
</evidence>
<feature type="region of interest" description="Disordered" evidence="6">
    <location>
        <begin position="130"/>
        <end position="156"/>
    </location>
</feature>
<dbReference type="GO" id="GO:0019825">
    <property type="term" value="F:oxygen binding"/>
    <property type="evidence" value="ECO:0007669"/>
    <property type="project" value="InterPro"/>
</dbReference>
<evidence type="ECO:0000256" key="1">
    <source>
        <dbReference type="ARBA" id="ARBA00022448"/>
    </source>
</evidence>
<dbReference type="SUPFAM" id="SSF46458">
    <property type="entry name" value="Globin-like"/>
    <property type="match status" value="1"/>
</dbReference>
<dbReference type="GO" id="GO:0020037">
    <property type="term" value="F:heme binding"/>
    <property type="evidence" value="ECO:0007669"/>
    <property type="project" value="InterPro"/>
</dbReference>
<dbReference type="RefSeq" id="WP_006271924.1">
    <property type="nucleotide sequence ID" value="NZ_GL883077.1"/>
</dbReference>
<dbReference type="Gene3D" id="1.10.490.10">
    <property type="entry name" value="Globins"/>
    <property type="match status" value="1"/>
</dbReference>
<feature type="binding site" description="distal binding residue" evidence="5">
    <location>
        <position position="73"/>
    </location>
    <ligand>
        <name>heme</name>
        <dbReference type="ChEBI" id="CHEBI:30413"/>
    </ligand>
    <ligandPart>
        <name>Fe</name>
        <dbReference type="ChEBI" id="CHEBI:18248"/>
    </ligandPart>
</feature>
<dbReference type="Pfam" id="PF01152">
    <property type="entry name" value="Bac_globin"/>
    <property type="match status" value="1"/>
</dbReference>
<keyword evidence="2 5" id="KW-0349">Heme</keyword>
<keyword evidence="8" id="KW-1185">Reference proteome</keyword>
<dbReference type="AlphaFoldDB" id="F4QHK6"/>
<dbReference type="EMBL" id="GL883077">
    <property type="protein sequence ID" value="EGF92743.1"/>
    <property type="molecule type" value="Genomic_DNA"/>
</dbReference>
<name>F4QHK6_9CAUL</name>
<evidence type="ECO:0000256" key="2">
    <source>
        <dbReference type="ARBA" id="ARBA00022617"/>
    </source>
</evidence>
<feature type="binding site" description="distal binding residue" evidence="5">
    <location>
        <position position="49"/>
    </location>
    <ligand>
        <name>heme</name>
        <dbReference type="ChEBI" id="CHEBI:30413"/>
    </ligand>
    <ligandPart>
        <name>Fe</name>
        <dbReference type="ChEBI" id="CHEBI:18248"/>
    </ligandPart>
</feature>
<dbReference type="InterPro" id="IPR001486">
    <property type="entry name" value="Hemoglobin_trunc"/>
</dbReference>
<keyword evidence="4 5" id="KW-0408">Iron</keyword>
<keyword evidence="3 5" id="KW-0479">Metal-binding</keyword>
<gene>
    <name evidence="7" type="ORF">ABI_11800</name>
</gene>
<proteinExistence type="predicted"/>
<organism evidence="7 8">
    <name type="scientific">Asticcacaulis biprosthecium C19</name>
    <dbReference type="NCBI Taxonomy" id="715226"/>
    <lineage>
        <taxon>Bacteria</taxon>
        <taxon>Pseudomonadati</taxon>
        <taxon>Pseudomonadota</taxon>
        <taxon>Alphaproteobacteria</taxon>
        <taxon>Caulobacterales</taxon>
        <taxon>Caulobacteraceae</taxon>
        <taxon>Asticcacaulis</taxon>
    </lineage>
</organism>
<dbReference type="InterPro" id="IPR009050">
    <property type="entry name" value="Globin-like_sf"/>
</dbReference>
<accession>F4QHK6</accession>
<evidence type="ECO:0000313" key="8">
    <source>
        <dbReference type="Proteomes" id="UP000006512"/>
    </source>
</evidence>
<dbReference type="CDD" id="cd14775">
    <property type="entry name" value="TrHb2_O-like"/>
    <property type="match status" value="1"/>
</dbReference>
<dbReference type="eggNOG" id="COG2346">
    <property type="taxonomic scope" value="Bacteria"/>
</dbReference>
<evidence type="ECO:0000256" key="4">
    <source>
        <dbReference type="ARBA" id="ARBA00023004"/>
    </source>
</evidence>
<sequence>MSNDIPTLAQWAGGPEAFERLTAAFYAKVPEHPVLAPVFAGMNPNHARHVAAFLTEVFGGPKAYTESGGSHAHMVAHHFNRHLTETQRRAWVALMLDTADEVGLPDDPEFRAAFVGYLEWGTRLAKINSQDGAAPADPSAPMPAWNWGPPGGPWQG</sequence>
<dbReference type="HOGENOM" id="CLU_103526_1_0_5"/>
<evidence type="ECO:0000256" key="5">
    <source>
        <dbReference type="PIRSR" id="PIRSR601486-1"/>
    </source>
</evidence>
<keyword evidence="1" id="KW-0813">Transport</keyword>
<dbReference type="Proteomes" id="UP000006512">
    <property type="component" value="Unassembled WGS sequence"/>
</dbReference>